<name>A0AAD3DR87_9CHLO</name>
<dbReference type="InterPro" id="IPR056511">
    <property type="entry name" value="IDM1_C"/>
</dbReference>
<dbReference type="SUPFAM" id="SSF55729">
    <property type="entry name" value="Acyl-CoA N-acyltransferases (Nat)"/>
    <property type="match status" value="1"/>
</dbReference>
<dbReference type="InterPro" id="IPR016181">
    <property type="entry name" value="Acyl_CoA_acyltransferase"/>
</dbReference>
<keyword evidence="3" id="KW-1185">Reference proteome</keyword>
<dbReference type="Pfam" id="PF23209">
    <property type="entry name" value="IDM1_C"/>
    <property type="match status" value="1"/>
</dbReference>
<reference evidence="2 3" key="1">
    <citation type="journal article" date="2021" name="Sci. Rep.">
        <title>Genome sequencing of the multicellular alga Astrephomene provides insights into convergent evolution of germ-soma differentiation.</title>
        <authorList>
            <person name="Yamashita S."/>
            <person name="Yamamoto K."/>
            <person name="Matsuzaki R."/>
            <person name="Suzuki S."/>
            <person name="Yamaguchi H."/>
            <person name="Hirooka S."/>
            <person name="Minakuchi Y."/>
            <person name="Miyagishima S."/>
            <person name="Kawachi M."/>
            <person name="Toyoda A."/>
            <person name="Nozaki H."/>
        </authorList>
    </citation>
    <scope>NUCLEOTIDE SEQUENCE [LARGE SCALE GENOMIC DNA]</scope>
    <source>
        <strain evidence="2 3">NIES-4017</strain>
    </source>
</reference>
<organism evidence="2 3">
    <name type="scientific">Astrephomene gubernaculifera</name>
    <dbReference type="NCBI Taxonomy" id="47775"/>
    <lineage>
        <taxon>Eukaryota</taxon>
        <taxon>Viridiplantae</taxon>
        <taxon>Chlorophyta</taxon>
        <taxon>core chlorophytes</taxon>
        <taxon>Chlorophyceae</taxon>
        <taxon>CS clade</taxon>
        <taxon>Chlamydomonadales</taxon>
        <taxon>Astrephomenaceae</taxon>
        <taxon>Astrephomene</taxon>
    </lineage>
</organism>
<dbReference type="Gene3D" id="3.40.630.30">
    <property type="match status" value="1"/>
</dbReference>
<feature type="non-terminal residue" evidence="2">
    <location>
        <position position="1"/>
    </location>
</feature>
<dbReference type="EMBL" id="BMAR01000009">
    <property type="protein sequence ID" value="GFR45233.1"/>
    <property type="molecule type" value="Genomic_DNA"/>
</dbReference>
<comment type="caution">
    <text evidence="2">The sequence shown here is derived from an EMBL/GenBank/DDBJ whole genome shotgun (WGS) entry which is preliminary data.</text>
</comment>
<proteinExistence type="predicted"/>
<feature type="domain" description="N-acetyltransferase" evidence="1">
    <location>
        <begin position="1"/>
        <end position="118"/>
    </location>
</feature>
<dbReference type="PANTHER" id="PTHR47025:SF2">
    <property type="entry name" value="AUTOIMMUNE REGULATOR"/>
    <property type="match status" value="1"/>
</dbReference>
<gene>
    <name evidence="2" type="ORF">Agub_g6631</name>
</gene>
<protein>
    <recommendedName>
        <fullName evidence="1">N-acetyltransferase domain-containing protein</fullName>
    </recommendedName>
</protein>
<dbReference type="Proteomes" id="UP001054857">
    <property type="component" value="Unassembled WGS sequence"/>
</dbReference>
<sequence length="134" mass="14873">RQSFGYRLSDFRQFDYAALLTRGRRPVSAAVLDVYGGDLAELYLMATCTALQRQGYGTVLVRQLERMLGDAGVRQLLVTVDDDDEASQGLWAARMGFAPLPVCELRRLGGVWAAFGRQAAAGTVFLTRQLRQQQ</sequence>
<dbReference type="InterPro" id="IPR000182">
    <property type="entry name" value="GNAT_dom"/>
</dbReference>
<dbReference type="PANTHER" id="PTHR47025">
    <property type="entry name" value="AUTOIMMUNE REGULATOR"/>
    <property type="match status" value="1"/>
</dbReference>
<dbReference type="AlphaFoldDB" id="A0AAD3DR87"/>
<evidence type="ECO:0000313" key="3">
    <source>
        <dbReference type="Proteomes" id="UP001054857"/>
    </source>
</evidence>
<dbReference type="GO" id="GO:0016747">
    <property type="term" value="F:acyltransferase activity, transferring groups other than amino-acyl groups"/>
    <property type="evidence" value="ECO:0007669"/>
    <property type="project" value="InterPro"/>
</dbReference>
<evidence type="ECO:0000259" key="1">
    <source>
        <dbReference type="PROSITE" id="PS51186"/>
    </source>
</evidence>
<evidence type="ECO:0000313" key="2">
    <source>
        <dbReference type="EMBL" id="GFR45233.1"/>
    </source>
</evidence>
<accession>A0AAD3DR87</accession>
<dbReference type="PROSITE" id="PS51186">
    <property type="entry name" value="GNAT"/>
    <property type="match status" value="1"/>
</dbReference>